<evidence type="ECO:0000313" key="3">
    <source>
        <dbReference type="Proteomes" id="UP000237105"/>
    </source>
</evidence>
<dbReference type="Proteomes" id="UP000237105">
    <property type="component" value="Unassembled WGS sequence"/>
</dbReference>
<evidence type="ECO:0000256" key="1">
    <source>
        <dbReference type="SAM" id="MobiDB-lite"/>
    </source>
</evidence>
<evidence type="ECO:0000313" key="2">
    <source>
        <dbReference type="EMBL" id="PON74241.1"/>
    </source>
</evidence>
<reference evidence="3" key="1">
    <citation type="submission" date="2016-06" db="EMBL/GenBank/DDBJ databases">
        <title>Parallel loss of symbiosis genes in relatives of nitrogen-fixing non-legume Parasponia.</title>
        <authorList>
            <person name="Van Velzen R."/>
            <person name="Holmer R."/>
            <person name="Bu F."/>
            <person name="Rutten L."/>
            <person name="Van Zeijl A."/>
            <person name="Liu W."/>
            <person name="Santuari L."/>
            <person name="Cao Q."/>
            <person name="Sharma T."/>
            <person name="Shen D."/>
            <person name="Roswanjaya Y."/>
            <person name="Wardhani T."/>
            <person name="Kalhor M.S."/>
            <person name="Jansen J."/>
            <person name="Van den Hoogen J."/>
            <person name="Gungor B."/>
            <person name="Hartog M."/>
            <person name="Hontelez J."/>
            <person name="Verver J."/>
            <person name="Yang W.-C."/>
            <person name="Schijlen E."/>
            <person name="Repin R."/>
            <person name="Schilthuizen M."/>
            <person name="Schranz E."/>
            <person name="Heidstra R."/>
            <person name="Miyata K."/>
            <person name="Fedorova E."/>
            <person name="Kohlen W."/>
            <person name="Bisseling T."/>
            <person name="Smit S."/>
            <person name="Geurts R."/>
        </authorList>
    </citation>
    <scope>NUCLEOTIDE SEQUENCE [LARGE SCALE GENOMIC DNA]</scope>
    <source>
        <strain evidence="3">cv. WU1-14</strain>
    </source>
</reference>
<protein>
    <submittedName>
        <fullName evidence="2">Uncharacterized protein</fullName>
    </submittedName>
</protein>
<name>A0A2P5DLS8_PARAD</name>
<organism evidence="2 3">
    <name type="scientific">Parasponia andersonii</name>
    <name type="common">Sponia andersonii</name>
    <dbReference type="NCBI Taxonomy" id="3476"/>
    <lineage>
        <taxon>Eukaryota</taxon>
        <taxon>Viridiplantae</taxon>
        <taxon>Streptophyta</taxon>
        <taxon>Embryophyta</taxon>
        <taxon>Tracheophyta</taxon>
        <taxon>Spermatophyta</taxon>
        <taxon>Magnoliopsida</taxon>
        <taxon>eudicotyledons</taxon>
        <taxon>Gunneridae</taxon>
        <taxon>Pentapetalae</taxon>
        <taxon>rosids</taxon>
        <taxon>fabids</taxon>
        <taxon>Rosales</taxon>
        <taxon>Cannabaceae</taxon>
        <taxon>Parasponia</taxon>
    </lineage>
</organism>
<proteinExistence type="predicted"/>
<feature type="compositionally biased region" description="Basic and acidic residues" evidence="1">
    <location>
        <begin position="8"/>
        <end position="17"/>
    </location>
</feature>
<gene>
    <name evidence="2" type="ORF">PanWU01x14_050730</name>
</gene>
<keyword evidence="3" id="KW-1185">Reference proteome</keyword>
<dbReference type="AlphaFoldDB" id="A0A2P5DLS8"/>
<feature type="region of interest" description="Disordered" evidence="1">
    <location>
        <begin position="1"/>
        <end position="33"/>
    </location>
</feature>
<comment type="caution">
    <text evidence="2">The sequence shown here is derived from an EMBL/GenBank/DDBJ whole genome shotgun (WGS) entry which is preliminary data.</text>
</comment>
<feature type="region of interest" description="Disordered" evidence="1">
    <location>
        <begin position="49"/>
        <end position="68"/>
    </location>
</feature>
<sequence>MFNDPTILDDHKDPVRKDKLKNRNNIKDNRSYEQGISNTNFELTKTLLSNKSKNQKGQNGGTNADEAKGVTNFSMYNNSLSMESLVHEAELVLYQSKGTSSS</sequence>
<accession>A0A2P5DLS8</accession>
<dbReference type="EMBL" id="JXTB01000029">
    <property type="protein sequence ID" value="PON74241.1"/>
    <property type="molecule type" value="Genomic_DNA"/>
</dbReference>
<dbReference type="OrthoDB" id="10318976at2759"/>